<gene>
    <name evidence="1" type="ORF">A306_00000148</name>
</gene>
<evidence type="ECO:0000313" key="1">
    <source>
        <dbReference type="EMBL" id="PKK28349.1"/>
    </source>
</evidence>
<dbReference type="InParanoid" id="A0A2I0MF87"/>
<dbReference type="Proteomes" id="UP000053872">
    <property type="component" value="Unassembled WGS sequence"/>
</dbReference>
<comment type="caution">
    <text evidence="1">The sequence shown here is derived from an EMBL/GenBank/DDBJ whole genome shotgun (WGS) entry which is preliminary data.</text>
</comment>
<evidence type="ECO:0000313" key="2">
    <source>
        <dbReference type="Proteomes" id="UP000053872"/>
    </source>
</evidence>
<keyword evidence="2" id="KW-1185">Reference proteome</keyword>
<accession>A0A2I0MF87</accession>
<sequence>MTFGYPVCLETWRAQMNWSAKKRMKMTTRGTDILSYTN</sequence>
<reference evidence="1 2" key="1">
    <citation type="journal article" date="2013" name="Science">
        <title>Genomic diversity and evolution of the head crest in the rock pigeon.</title>
        <authorList>
            <person name="Shapiro M.D."/>
            <person name="Kronenberg Z."/>
            <person name="Li C."/>
            <person name="Domyan E.T."/>
            <person name="Pan H."/>
            <person name="Campbell M."/>
            <person name="Tan H."/>
            <person name="Huff C.D."/>
            <person name="Hu H."/>
            <person name="Vickrey A.I."/>
            <person name="Nielsen S.C."/>
            <person name="Stringham S.A."/>
            <person name="Hu H."/>
            <person name="Willerslev E."/>
            <person name="Gilbert M.T."/>
            <person name="Yandell M."/>
            <person name="Zhang G."/>
            <person name="Wang J."/>
        </authorList>
    </citation>
    <scope>NUCLEOTIDE SEQUENCE [LARGE SCALE GENOMIC DNA]</scope>
    <source>
        <tissue evidence="1">Blood</tissue>
    </source>
</reference>
<protein>
    <submittedName>
        <fullName evidence="1">Uncharacterized protein</fullName>
    </submittedName>
</protein>
<name>A0A2I0MF87_COLLI</name>
<dbReference type="EMBL" id="AKCR02000016">
    <property type="protein sequence ID" value="PKK28349.1"/>
    <property type="molecule type" value="Genomic_DNA"/>
</dbReference>
<proteinExistence type="predicted"/>
<organism evidence="1 2">
    <name type="scientific">Columba livia</name>
    <name type="common">Rock dove</name>
    <dbReference type="NCBI Taxonomy" id="8932"/>
    <lineage>
        <taxon>Eukaryota</taxon>
        <taxon>Metazoa</taxon>
        <taxon>Chordata</taxon>
        <taxon>Craniata</taxon>
        <taxon>Vertebrata</taxon>
        <taxon>Euteleostomi</taxon>
        <taxon>Archelosauria</taxon>
        <taxon>Archosauria</taxon>
        <taxon>Dinosauria</taxon>
        <taxon>Saurischia</taxon>
        <taxon>Theropoda</taxon>
        <taxon>Coelurosauria</taxon>
        <taxon>Aves</taxon>
        <taxon>Neognathae</taxon>
        <taxon>Neoaves</taxon>
        <taxon>Columbimorphae</taxon>
        <taxon>Columbiformes</taxon>
        <taxon>Columbidae</taxon>
        <taxon>Columba</taxon>
    </lineage>
</organism>
<dbReference type="AlphaFoldDB" id="A0A2I0MF87"/>